<dbReference type="InterPro" id="IPR023365">
    <property type="entry name" value="Sortase_dom-sf"/>
</dbReference>
<feature type="transmembrane region" description="Helical" evidence="2">
    <location>
        <begin position="54"/>
        <end position="74"/>
    </location>
</feature>
<gene>
    <name evidence="3" type="ORF">CO161_04595</name>
</gene>
<protein>
    <recommendedName>
        <fullName evidence="5">Sortase</fullName>
    </recommendedName>
</protein>
<dbReference type="Proteomes" id="UP000229026">
    <property type="component" value="Unassembled WGS sequence"/>
</dbReference>
<keyword evidence="2" id="KW-1133">Transmembrane helix</keyword>
<evidence type="ECO:0000313" key="3">
    <source>
        <dbReference type="EMBL" id="PJA62792.1"/>
    </source>
</evidence>
<dbReference type="InterPro" id="IPR005754">
    <property type="entry name" value="Sortase"/>
</dbReference>
<name>A0A2M7YIK6_9BACT</name>
<keyword evidence="2" id="KW-0472">Membrane</keyword>
<dbReference type="AlphaFoldDB" id="A0A2M7YIK6"/>
<reference evidence="4" key="1">
    <citation type="submission" date="2017-09" db="EMBL/GenBank/DDBJ databases">
        <title>Depth-based differentiation of microbial function through sediment-hosted aquifers and enrichment of novel symbionts in the deep terrestrial subsurface.</title>
        <authorList>
            <person name="Probst A.J."/>
            <person name="Ladd B."/>
            <person name="Jarett J.K."/>
            <person name="Geller-Mcgrath D.E."/>
            <person name="Sieber C.M.K."/>
            <person name="Emerson J.B."/>
            <person name="Anantharaman K."/>
            <person name="Thomas B.C."/>
            <person name="Malmstrom R."/>
            <person name="Stieglmeier M."/>
            <person name="Klingl A."/>
            <person name="Woyke T."/>
            <person name="Ryan C.M."/>
            <person name="Banfield J.F."/>
        </authorList>
    </citation>
    <scope>NUCLEOTIDE SEQUENCE [LARGE SCALE GENOMIC DNA]</scope>
</reference>
<dbReference type="GO" id="GO:0016787">
    <property type="term" value="F:hydrolase activity"/>
    <property type="evidence" value="ECO:0007669"/>
    <property type="project" value="UniProtKB-KW"/>
</dbReference>
<organism evidence="3 4">
    <name type="scientific">Candidatus Portnoybacteria bacterium CG_4_9_14_3_um_filter_44_9</name>
    <dbReference type="NCBI Taxonomy" id="1974806"/>
    <lineage>
        <taxon>Bacteria</taxon>
        <taxon>Candidatus Portnoyibacteriota</taxon>
    </lineage>
</organism>
<keyword evidence="2" id="KW-0812">Transmembrane</keyword>
<dbReference type="Pfam" id="PF04203">
    <property type="entry name" value="Sortase"/>
    <property type="match status" value="1"/>
</dbReference>
<dbReference type="NCBIfam" id="TIGR01076">
    <property type="entry name" value="sortase_fam"/>
    <property type="match status" value="1"/>
</dbReference>
<dbReference type="Gene3D" id="1.20.120.1630">
    <property type="match status" value="1"/>
</dbReference>
<evidence type="ECO:0008006" key="5">
    <source>
        <dbReference type="Google" id="ProtNLM"/>
    </source>
</evidence>
<dbReference type="CDD" id="cd05830">
    <property type="entry name" value="Sortase_E"/>
    <property type="match status" value="1"/>
</dbReference>
<evidence type="ECO:0000256" key="1">
    <source>
        <dbReference type="ARBA" id="ARBA00022801"/>
    </source>
</evidence>
<dbReference type="EMBL" id="PFWH01000149">
    <property type="protein sequence ID" value="PJA62792.1"/>
    <property type="molecule type" value="Genomic_DNA"/>
</dbReference>
<evidence type="ECO:0000313" key="4">
    <source>
        <dbReference type="Proteomes" id="UP000229026"/>
    </source>
</evidence>
<sequence>MEIYGRGTKSGIFAQGIVPNSVKGIAHNFLIAFVALILSWIFGGPRIDIEFKTALLIGAFLFLAFLVLVFFSAYSVPPYNQTGKKEFVGPYRYIRHPTCAAIVYLLNPALAIIFRSWLYFLACVVIYFVWKSLVEKEEINIAKEVGNKYNQYRLDTNLFFPSLYSISRLLYFFFIGASVFVVVFVALNFSALSFRYVGWKGSGGLPSSVSTKSEANVSQDGGNTIKIASFEVNETIYDKPDSIVIEKIGVDAPLIYAQSTDQRELNQDLNNGVVIYPGSDLPGQIGNFFLTGHSSTYPWNKTIYGRVFATLDKLETGDMVVVYLQKHKYEYRITNKYTAAPKDVRLIHSVSEAKITLMTCWPIGTNLKRLIIEGVLTNSH</sequence>
<feature type="transmembrane region" description="Helical" evidence="2">
    <location>
        <begin position="169"/>
        <end position="187"/>
    </location>
</feature>
<dbReference type="SUPFAM" id="SSF63817">
    <property type="entry name" value="Sortase"/>
    <property type="match status" value="1"/>
</dbReference>
<proteinExistence type="predicted"/>
<accession>A0A2M7YIK6</accession>
<keyword evidence="1" id="KW-0378">Hydrolase</keyword>
<evidence type="ECO:0000256" key="2">
    <source>
        <dbReference type="SAM" id="Phobius"/>
    </source>
</evidence>
<feature type="transmembrane region" description="Helical" evidence="2">
    <location>
        <begin position="25"/>
        <end position="42"/>
    </location>
</feature>
<dbReference type="Gene3D" id="2.40.260.10">
    <property type="entry name" value="Sortase"/>
    <property type="match status" value="1"/>
</dbReference>
<dbReference type="InterPro" id="IPR042003">
    <property type="entry name" value="Sortase_E"/>
</dbReference>
<comment type="caution">
    <text evidence="3">The sequence shown here is derived from an EMBL/GenBank/DDBJ whole genome shotgun (WGS) entry which is preliminary data.</text>
</comment>